<organism evidence="1 2">
    <name type="scientific">Entomophthora muscae</name>
    <dbReference type="NCBI Taxonomy" id="34485"/>
    <lineage>
        <taxon>Eukaryota</taxon>
        <taxon>Fungi</taxon>
        <taxon>Fungi incertae sedis</taxon>
        <taxon>Zoopagomycota</taxon>
        <taxon>Entomophthoromycotina</taxon>
        <taxon>Entomophthoromycetes</taxon>
        <taxon>Entomophthorales</taxon>
        <taxon>Entomophthoraceae</taxon>
        <taxon>Entomophthora</taxon>
    </lineage>
</organism>
<proteinExistence type="predicted"/>
<sequence length="160" mass="18250">MHHVTPTANGSHPLRQGLRLSQGLLTLITCVVLCSFLQLEFDGKLDSNFQAIRLVEVLLQQHLLCFTLTTLVVALIMCDYDEENMCFTCSVYPDLPPEMLQITSVLSGLGWPLASLLISLFTPKWPILWTILWYTLHVTNALLWCTSSIYTLRKLWQTPR</sequence>
<accession>A0ACC2TE72</accession>
<evidence type="ECO:0000313" key="1">
    <source>
        <dbReference type="EMBL" id="KAJ9072984.1"/>
    </source>
</evidence>
<dbReference type="Proteomes" id="UP001165960">
    <property type="component" value="Unassembled WGS sequence"/>
</dbReference>
<protein>
    <submittedName>
        <fullName evidence="1">Uncharacterized protein</fullName>
    </submittedName>
</protein>
<gene>
    <name evidence="1" type="ORF">DSO57_1021462</name>
</gene>
<reference evidence="1" key="1">
    <citation type="submission" date="2022-04" db="EMBL/GenBank/DDBJ databases">
        <title>Genome of the entomopathogenic fungus Entomophthora muscae.</title>
        <authorList>
            <person name="Elya C."/>
            <person name="Lovett B.R."/>
            <person name="Lee E."/>
            <person name="Macias A.M."/>
            <person name="Hajek A.E."/>
            <person name="De Bivort B.L."/>
            <person name="Kasson M.T."/>
            <person name="De Fine Licht H.H."/>
            <person name="Stajich J.E."/>
        </authorList>
    </citation>
    <scope>NUCLEOTIDE SEQUENCE</scope>
    <source>
        <strain evidence="1">Berkeley</strain>
    </source>
</reference>
<keyword evidence="2" id="KW-1185">Reference proteome</keyword>
<dbReference type="EMBL" id="QTSX02002944">
    <property type="protein sequence ID" value="KAJ9072984.1"/>
    <property type="molecule type" value="Genomic_DNA"/>
</dbReference>
<evidence type="ECO:0000313" key="2">
    <source>
        <dbReference type="Proteomes" id="UP001165960"/>
    </source>
</evidence>
<comment type="caution">
    <text evidence="1">The sequence shown here is derived from an EMBL/GenBank/DDBJ whole genome shotgun (WGS) entry which is preliminary data.</text>
</comment>
<name>A0ACC2TE72_9FUNG</name>